<proteinExistence type="predicted"/>
<dbReference type="InterPro" id="IPR051531">
    <property type="entry name" value="N-acetyltransferase"/>
</dbReference>
<keyword evidence="3" id="KW-1185">Reference proteome</keyword>
<evidence type="ECO:0000259" key="1">
    <source>
        <dbReference type="PROSITE" id="PS51186"/>
    </source>
</evidence>
<dbReference type="AlphaFoldDB" id="A0A3E0U035"/>
<organism evidence="2 3">
    <name type="scientific">Thalassotalea euphylliae</name>
    <dbReference type="NCBI Taxonomy" id="1655234"/>
    <lineage>
        <taxon>Bacteria</taxon>
        <taxon>Pseudomonadati</taxon>
        <taxon>Pseudomonadota</taxon>
        <taxon>Gammaproteobacteria</taxon>
        <taxon>Alteromonadales</taxon>
        <taxon>Colwelliaceae</taxon>
        <taxon>Thalassotalea</taxon>
    </lineage>
</organism>
<dbReference type="PANTHER" id="PTHR43792:SF1">
    <property type="entry name" value="N-ACETYLTRANSFERASE DOMAIN-CONTAINING PROTEIN"/>
    <property type="match status" value="1"/>
</dbReference>
<dbReference type="Pfam" id="PF13302">
    <property type="entry name" value="Acetyltransf_3"/>
    <property type="match status" value="1"/>
</dbReference>
<dbReference type="GO" id="GO:0016747">
    <property type="term" value="F:acyltransferase activity, transferring groups other than amino-acyl groups"/>
    <property type="evidence" value="ECO:0007669"/>
    <property type="project" value="InterPro"/>
</dbReference>
<accession>A0A3E0U035</accession>
<protein>
    <submittedName>
        <fullName evidence="2">N-acetyltransferase</fullName>
    </submittedName>
</protein>
<feature type="domain" description="N-acetyltransferase" evidence="1">
    <location>
        <begin position="23"/>
        <end position="189"/>
    </location>
</feature>
<dbReference type="Gene3D" id="3.40.630.30">
    <property type="match status" value="1"/>
</dbReference>
<dbReference type="PROSITE" id="PS51186">
    <property type="entry name" value="GNAT"/>
    <property type="match status" value="1"/>
</dbReference>
<dbReference type="Proteomes" id="UP000256899">
    <property type="component" value="Unassembled WGS sequence"/>
</dbReference>
<sequence length="194" mass="22112">MHSKAKTILTSAKTKNSFETKRLLVRPLNSQDKALFVEMHTNEKIMKYTGGAVSSEAAHAKFVTSLRLNQIKGIQFKTWTIVSLQSNSPIGFQVLYKTDELPNDQAVEIGIMIARHAQGKQIPEEAMGGLMQFAFSYLNIEKIIARFSKQNIATKRFVKKLGFVFDDNLEEDDSRYSYFDCQSWKKTIINNTFS</sequence>
<dbReference type="InterPro" id="IPR000182">
    <property type="entry name" value="GNAT_dom"/>
</dbReference>
<reference evidence="3" key="1">
    <citation type="submission" date="2018-08" db="EMBL/GenBank/DDBJ databases">
        <title>Thalassotalea euphylliae genome.</title>
        <authorList>
            <person name="Summers S."/>
            <person name="Rice S.A."/>
            <person name="Freckelton M.L."/>
            <person name="Nedved B.T."/>
            <person name="Hadfield M.G."/>
        </authorList>
    </citation>
    <scope>NUCLEOTIDE SEQUENCE [LARGE SCALE GENOMIC DNA]</scope>
    <source>
        <strain evidence="3">H3</strain>
    </source>
</reference>
<gene>
    <name evidence="2" type="ORF">DXX94_04350</name>
</gene>
<evidence type="ECO:0000313" key="2">
    <source>
        <dbReference type="EMBL" id="REL29997.1"/>
    </source>
</evidence>
<dbReference type="EMBL" id="QUOT01000001">
    <property type="protein sequence ID" value="REL29997.1"/>
    <property type="molecule type" value="Genomic_DNA"/>
</dbReference>
<keyword evidence="2" id="KW-0808">Transferase</keyword>
<comment type="caution">
    <text evidence="2">The sequence shown here is derived from an EMBL/GenBank/DDBJ whole genome shotgun (WGS) entry which is preliminary data.</text>
</comment>
<dbReference type="PANTHER" id="PTHR43792">
    <property type="entry name" value="GNAT FAMILY, PUTATIVE (AFU_ORTHOLOGUE AFUA_3G00765)-RELATED-RELATED"/>
    <property type="match status" value="1"/>
</dbReference>
<evidence type="ECO:0000313" key="3">
    <source>
        <dbReference type="Proteomes" id="UP000256899"/>
    </source>
</evidence>
<dbReference type="SUPFAM" id="SSF55729">
    <property type="entry name" value="Acyl-CoA N-acyltransferases (Nat)"/>
    <property type="match status" value="1"/>
</dbReference>
<dbReference type="RefSeq" id="WP_116014093.1">
    <property type="nucleotide sequence ID" value="NZ_QUOT01000001.1"/>
</dbReference>
<dbReference type="InterPro" id="IPR016181">
    <property type="entry name" value="Acyl_CoA_acyltransferase"/>
</dbReference>
<name>A0A3E0U035_9GAMM</name>